<accession>A0AAJ7SQV1</accession>
<proteinExistence type="inferred from homology"/>
<dbReference type="Gene3D" id="2.20.100.10">
    <property type="entry name" value="Thrombospondin type-1 (TSP1) repeat"/>
    <property type="match status" value="1"/>
</dbReference>
<evidence type="ECO:0000313" key="10">
    <source>
        <dbReference type="RefSeq" id="XP_032803891.1"/>
    </source>
</evidence>
<evidence type="ECO:0000313" key="9">
    <source>
        <dbReference type="Proteomes" id="UP001318040"/>
    </source>
</evidence>
<comment type="subcellular location">
    <subcellularLocation>
        <location evidence="1">Secreted</location>
    </subcellularLocation>
</comment>
<dbReference type="RefSeq" id="XP_032803891.1">
    <property type="nucleotide sequence ID" value="XM_032948000.1"/>
</dbReference>
<evidence type="ECO:0000256" key="4">
    <source>
        <dbReference type="ARBA" id="ARBA00022729"/>
    </source>
</evidence>
<sequence length="486" mass="52889">MGGKPATDLMSLLALAMLSLHVGTLLGTSAVRHGGDQPATRRGDLQERTRSLDGTSPGAVGNRSVSGGHGREGAPRRSRQRQAGRGRNRRRQEKLEMLSDSPETFVLNLENIPDLSRADLAGHNPNIQVTIEVVDEAEGDVDMELKHNGGGGGGGAWRSGASSRHGVPAAARASRQPGREGWWRPGAGARRAEGAALNPVQREAVSAEESNFLNPLFGWFRGLFTTKPWGATADAKYDDGEREGQWGPWSSCSVTCGSGSQKRTRSCGYSCTATEARTCDLPGCAGMEDIFKPATSNVELLAQDNRNSTDILGSDVDNCERWVTCRAEFLVTYLQKVSTELPNCPCAYPTEVAYGTTEVLDAQLGRDFRWKDASGPKEKLEVYKPTARYCIRSLLSLESATLAAQHCCYDEGMRLLTQGKGAGTPNLISTEFSSELHYKVDILPWLICKGDWSRYHQARPPNNGLHCTENPTEEVFNAQLKDAKEF</sequence>
<keyword evidence="5" id="KW-1015">Disulfide bond</keyword>
<evidence type="ECO:0000256" key="5">
    <source>
        <dbReference type="ARBA" id="ARBA00023157"/>
    </source>
</evidence>
<dbReference type="Proteomes" id="UP001318040">
    <property type="component" value="Chromosome 6"/>
</dbReference>
<dbReference type="PANTHER" id="PTHR10239">
    <property type="entry name" value="ISTHMIN-2"/>
    <property type="match status" value="1"/>
</dbReference>
<organism evidence="9 10">
    <name type="scientific">Petromyzon marinus</name>
    <name type="common">Sea lamprey</name>
    <dbReference type="NCBI Taxonomy" id="7757"/>
    <lineage>
        <taxon>Eukaryota</taxon>
        <taxon>Metazoa</taxon>
        <taxon>Chordata</taxon>
        <taxon>Craniata</taxon>
        <taxon>Vertebrata</taxon>
        <taxon>Cyclostomata</taxon>
        <taxon>Hyperoartia</taxon>
        <taxon>Petromyzontiformes</taxon>
        <taxon>Petromyzontidae</taxon>
        <taxon>Petromyzon</taxon>
    </lineage>
</organism>
<dbReference type="InterPro" id="IPR005533">
    <property type="entry name" value="AMOP_dom"/>
</dbReference>
<keyword evidence="9" id="KW-1185">Reference proteome</keyword>
<feature type="region of interest" description="Disordered" evidence="6">
    <location>
        <begin position="29"/>
        <end position="99"/>
    </location>
</feature>
<comment type="similarity">
    <text evidence="2">Belongs to the isthmin family.</text>
</comment>
<dbReference type="SMART" id="SM00723">
    <property type="entry name" value="AMOP"/>
    <property type="match status" value="1"/>
</dbReference>
<name>A0AAJ7SQV1_PETMA</name>
<dbReference type="FunFam" id="2.20.100.10:FF:000033">
    <property type="entry name" value="Isthmin 1"/>
    <property type="match status" value="1"/>
</dbReference>
<dbReference type="PROSITE" id="PS50092">
    <property type="entry name" value="TSP1"/>
    <property type="match status" value="1"/>
</dbReference>
<protein>
    <submittedName>
        <fullName evidence="10">Isthmin-1</fullName>
    </submittedName>
</protein>
<feature type="signal peptide" evidence="7">
    <location>
        <begin position="1"/>
        <end position="27"/>
    </location>
</feature>
<evidence type="ECO:0000256" key="7">
    <source>
        <dbReference type="SAM" id="SignalP"/>
    </source>
</evidence>
<dbReference type="InterPro" id="IPR000884">
    <property type="entry name" value="TSP1_rpt"/>
</dbReference>
<dbReference type="SMART" id="SM00209">
    <property type="entry name" value="TSP1"/>
    <property type="match status" value="1"/>
</dbReference>
<keyword evidence="3" id="KW-0964">Secreted</keyword>
<evidence type="ECO:0000256" key="6">
    <source>
        <dbReference type="SAM" id="MobiDB-lite"/>
    </source>
</evidence>
<evidence type="ECO:0000256" key="1">
    <source>
        <dbReference type="ARBA" id="ARBA00004613"/>
    </source>
</evidence>
<dbReference type="PROSITE" id="PS50856">
    <property type="entry name" value="AMOP"/>
    <property type="match status" value="1"/>
</dbReference>
<evidence type="ECO:0000256" key="2">
    <source>
        <dbReference type="ARBA" id="ARBA00010198"/>
    </source>
</evidence>
<gene>
    <name evidence="10" type="primary">ISM1</name>
</gene>
<dbReference type="GO" id="GO:0005576">
    <property type="term" value="C:extracellular region"/>
    <property type="evidence" value="ECO:0007669"/>
    <property type="project" value="UniProtKB-SubCell"/>
</dbReference>
<feature type="chain" id="PRO_5042586549" evidence="7">
    <location>
        <begin position="28"/>
        <end position="486"/>
    </location>
</feature>
<feature type="region of interest" description="Disordered" evidence="6">
    <location>
        <begin position="149"/>
        <end position="186"/>
    </location>
</feature>
<feature type="compositionally biased region" description="Basic residues" evidence="6">
    <location>
        <begin position="76"/>
        <end position="92"/>
    </location>
</feature>
<dbReference type="SUPFAM" id="SSF82895">
    <property type="entry name" value="TSP-1 type 1 repeat"/>
    <property type="match status" value="1"/>
</dbReference>
<evidence type="ECO:0000256" key="3">
    <source>
        <dbReference type="ARBA" id="ARBA00022525"/>
    </source>
</evidence>
<feature type="compositionally biased region" description="Basic and acidic residues" evidence="6">
    <location>
        <begin position="33"/>
        <end position="51"/>
    </location>
</feature>
<reference evidence="10" key="1">
    <citation type="submission" date="2025-08" db="UniProtKB">
        <authorList>
            <consortium name="RefSeq"/>
        </authorList>
    </citation>
    <scope>IDENTIFICATION</scope>
    <source>
        <tissue evidence="10">Sperm</tissue>
    </source>
</reference>
<dbReference type="AlphaFoldDB" id="A0AAJ7SQV1"/>
<dbReference type="Pfam" id="PF00090">
    <property type="entry name" value="TSP_1"/>
    <property type="match status" value="1"/>
</dbReference>
<dbReference type="PANTHER" id="PTHR10239:SF29">
    <property type="entry name" value="AMOP DOMAIN-CONTAINING PROTEIN"/>
    <property type="match status" value="1"/>
</dbReference>
<dbReference type="InterPro" id="IPR051867">
    <property type="entry name" value="Angio_Inhib/Adhesion_GPCR"/>
</dbReference>
<dbReference type="InterPro" id="IPR036383">
    <property type="entry name" value="TSP1_rpt_sf"/>
</dbReference>
<feature type="domain" description="AMOP" evidence="8">
    <location>
        <begin position="311"/>
        <end position="474"/>
    </location>
</feature>
<keyword evidence="4 7" id="KW-0732">Signal</keyword>
<evidence type="ECO:0000259" key="8">
    <source>
        <dbReference type="PROSITE" id="PS50856"/>
    </source>
</evidence>
<dbReference type="KEGG" id="pmrn:116939523"/>
<dbReference type="Pfam" id="PF03782">
    <property type="entry name" value="AMOP"/>
    <property type="match status" value="1"/>
</dbReference>